<dbReference type="Proteomes" id="UP000799537">
    <property type="component" value="Unassembled WGS sequence"/>
</dbReference>
<dbReference type="OrthoDB" id="5946976at2759"/>
<dbReference type="GeneID" id="54565568"/>
<name>A0A6A6CRS0_ZASCE</name>
<proteinExistence type="inferred from homology"/>
<evidence type="ECO:0000313" key="4">
    <source>
        <dbReference type="Proteomes" id="UP000799537"/>
    </source>
</evidence>
<organism evidence="3 4">
    <name type="scientific">Zasmidium cellare ATCC 36951</name>
    <dbReference type="NCBI Taxonomy" id="1080233"/>
    <lineage>
        <taxon>Eukaryota</taxon>
        <taxon>Fungi</taxon>
        <taxon>Dikarya</taxon>
        <taxon>Ascomycota</taxon>
        <taxon>Pezizomycotina</taxon>
        <taxon>Dothideomycetes</taxon>
        <taxon>Dothideomycetidae</taxon>
        <taxon>Mycosphaerellales</taxon>
        <taxon>Mycosphaerellaceae</taxon>
        <taxon>Zasmidium</taxon>
    </lineage>
</organism>
<dbReference type="InterPro" id="IPR001466">
    <property type="entry name" value="Beta-lactam-related"/>
</dbReference>
<dbReference type="Gene3D" id="3.40.710.10">
    <property type="entry name" value="DD-peptidase/beta-lactamase superfamily"/>
    <property type="match status" value="1"/>
</dbReference>
<sequence>MAAAQRKYLTDARRERIEQLLAEYHVPGAGVAVVYGDVMETEVRIAMRVNIAGEAADMSFCQGYGRARLSPDSPATSSTLFHIGSLTKAMTAAAAGKVFELPVDPKVDHPRNKVLEKLRRDRFATKIQSVLPEFALEDEYISKEATIEDALSHRTGMDGADKLYGDWMGRDPAALVRALRWSGPPTKSFRNAWQYNNVMYSVVGAVLQEATGKAWGDVLKEFLWKPLGMESTVAYSAETTEEDEARLARGYYWNDSAGEPSAEEYLEEPFLAFAGIGPAGSTVSSAGDMARWIRAMLAGARGETESLISAGLFQELATPRIFQTRDAVHSVPGQRNGFLGSKSYSLGWFDVPNAQGSRHPVVCHGGGLTGFGSMLFLLPNDDFGCVLLGNTTESSHVIGEIACLELLADRLELEGQARREFIESVQTASSDAAIASIQPTLGRIRFEDLRIDFPRPTQHQRLLEEISGTYQHPAYGSYNMTALPDSESSTKIVYGSSISEDLQKERSKSRATKGLLLVQPLGHRSWRNLLEARQCPSRKRRDW</sequence>
<reference evidence="3" key="1">
    <citation type="journal article" date="2020" name="Stud. Mycol.">
        <title>101 Dothideomycetes genomes: a test case for predicting lifestyles and emergence of pathogens.</title>
        <authorList>
            <person name="Haridas S."/>
            <person name="Albert R."/>
            <person name="Binder M."/>
            <person name="Bloem J."/>
            <person name="Labutti K."/>
            <person name="Salamov A."/>
            <person name="Andreopoulos B."/>
            <person name="Baker S."/>
            <person name="Barry K."/>
            <person name="Bills G."/>
            <person name="Bluhm B."/>
            <person name="Cannon C."/>
            <person name="Castanera R."/>
            <person name="Culley D."/>
            <person name="Daum C."/>
            <person name="Ezra D."/>
            <person name="Gonzalez J."/>
            <person name="Henrissat B."/>
            <person name="Kuo A."/>
            <person name="Liang C."/>
            <person name="Lipzen A."/>
            <person name="Lutzoni F."/>
            <person name="Magnuson J."/>
            <person name="Mondo S."/>
            <person name="Nolan M."/>
            <person name="Ohm R."/>
            <person name="Pangilinan J."/>
            <person name="Park H.-J."/>
            <person name="Ramirez L."/>
            <person name="Alfaro M."/>
            <person name="Sun H."/>
            <person name="Tritt A."/>
            <person name="Yoshinaga Y."/>
            <person name="Zwiers L.-H."/>
            <person name="Turgeon B."/>
            <person name="Goodwin S."/>
            <person name="Spatafora J."/>
            <person name="Crous P."/>
            <person name="Grigoriev I."/>
        </authorList>
    </citation>
    <scope>NUCLEOTIDE SEQUENCE</scope>
    <source>
        <strain evidence="3">ATCC 36951</strain>
    </source>
</reference>
<keyword evidence="4" id="KW-1185">Reference proteome</keyword>
<accession>A0A6A6CRS0</accession>
<feature type="domain" description="Beta-lactamase-related" evidence="2">
    <location>
        <begin position="15"/>
        <end position="394"/>
    </location>
</feature>
<evidence type="ECO:0000313" key="3">
    <source>
        <dbReference type="EMBL" id="KAF2168522.1"/>
    </source>
</evidence>
<gene>
    <name evidence="3" type="ORF">M409DRAFT_53185</name>
</gene>
<dbReference type="PANTHER" id="PTHR46825">
    <property type="entry name" value="D-ALANYL-D-ALANINE-CARBOXYPEPTIDASE/ENDOPEPTIDASE AMPH"/>
    <property type="match status" value="1"/>
</dbReference>
<dbReference type="InterPro" id="IPR012338">
    <property type="entry name" value="Beta-lactam/transpept-like"/>
</dbReference>
<comment type="similarity">
    <text evidence="1">Belongs to the peptidase S12 family.</text>
</comment>
<evidence type="ECO:0000256" key="1">
    <source>
        <dbReference type="ARBA" id="ARBA00038215"/>
    </source>
</evidence>
<dbReference type="PANTHER" id="PTHR46825:SF9">
    <property type="entry name" value="BETA-LACTAMASE-RELATED DOMAIN-CONTAINING PROTEIN"/>
    <property type="match status" value="1"/>
</dbReference>
<dbReference type="Pfam" id="PF00144">
    <property type="entry name" value="Beta-lactamase"/>
    <property type="match status" value="1"/>
</dbReference>
<dbReference type="InterPro" id="IPR050491">
    <property type="entry name" value="AmpC-like"/>
</dbReference>
<dbReference type="AlphaFoldDB" id="A0A6A6CRS0"/>
<dbReference type="EMBL" id="ML993590">
    <property type="protein sequence ID" value="KAF2168522.1"/>
    <property type="molecule type" value="Genomic_DNA"/>
</dbReference>
<dbReference type="SUPFAM" id="SSF56601">
    <property type="entry name" value="beta-lactamase/transpeptidase-like"/>
    <property type="match status" value="1"/>
</dbReference>
<protein>
    <recommendedName>
        <fullName evidence="2">Beta-lactamase-related domain-containing protein</fullName>
    </recommendedName>
</protein>
<dbReference type="RefSeq" id="XP_033669411.1">
    <property type="nucleotide sequence ID" value="XM_033812296.1"/>
</dbReference>
<evidence type="ECO:0000259" key="2">
    <source>
        <dbReference type="Pfam" id="PF00144"/>
    </source>
</evidence>